<protein>
    <recommendedName>
        <fullName evidence="2">Adenylyl-sulfate kinase</fullName>
    </recommendedName>
</protein>
<feature type="non-terminal residue" evidence="1">
    <location>
        <position position="1"/>
    </location>
</feature>
<organism evidence="1">
    <name type="scientific">marine metagenome</name>
    <dbReference type="NCBI Taxonomy" id="408172"/>
    <lineage>
        <taxon>unclassified sequences</taxon>
        <taxon>metagenomes</taxon>
        <taxon>ecological metagenomes</taxon>
    </lineage>
</organism>
<name>A0A383DPX7_9ZZZZ</name>
<sequence>YKNQYTKALFGEYTCFPGITEPYEISDHPELILDTEDNDIENAFEILLKEVQKRLNYKE</sequence>
<dbReference type="AlphaFoldDB" id="A0A383DPX7"/>
<proteinExistence type="predicted"/>
<evidence type="ECO:0008006" key="2">
    <source>
        <dbReference type="Google" id="ProtNLM"/>
    </source>
</evidence>
<dbReference type="Gene3D" id="3.40.50.300">
    <property type="entry name" value="P-loop containing nucleotide triphosphate hydrolases"/>
    <property type="match status" value="1"/>
</dbReference>
<accession>A0A383DPX7</accession>
<dbReference type="EMBL" id="UINC01219010">
    <property type="protein sequence ID" value="SVE46290.1"/>
    <property type="molecule type" value="Genomic_DNA"/>
</dbReference>
<evidence type="ECO:0000313" key="1">
    <source>
        <dbReference type="EMBL" id="SVE46290.1"/>
    </source>
</evidence>
<dbReference type="InterPro" id="IPR027417">
    <property type="entry name" value="P-loop_NTPase"/>
</dbReference>
<reference evidence="1" key="1">
    <citation type="submission" date="2018-05" db="EMBL/GenBank/DDBJ databases">
        <authorList>
            <person name="Lanie J.A."/>
            <person name="Ng W.-L."/>
            <person name="Kazmierczak K.M."/>
            <person name="Andrzejewski T.M."/>
            <person name="Davidsen T.M."/>
            <person name="Wayne K.J."/>
            <person name="Tettelin H."/>
            <person name="Glass J.I."/>
            <person name="Rusch D."/>
            <person name="Podicherti R."/>
            <person name="Tsui H.-C.T."/>
            <person name="Winkler M.E."/>
        </authorList>
    </citation>
    <scope>NUCLEOTIDE SEQUENCE</scope>
</reference>
<gene>
    <name evidence="1" type="ORF">METZ01_LOCUS499144</name>
</gene>